<organism evidence="3 4">
    <name type="scientific">Bondarzewia mesenterica</name>
    <dbReference type="NCBI Taxonomy" id="1095465"/>
    <lineage>
        <taxon>Eukaryota</taxon>
        <taxon>Fungi</taxon>
        <taxon>Dikarya</taxon>
        <taxon>Basidiomycota</taxon>
        <taxon>Agaricomycotina</taxon>
        <taxon>Agaricomycetes</taxon>
        <taxon>Russulales</taxon>
        <taxon>Bondarzewiaceae</taxon>
        <taxon>Bondarzewia</taxon>
    </lineage>
</organism>
<feature type="compositionally biased region" description="Pro residues" evidence="1">
    <location>
        <begin position="298"/>
        <end position="334"/>
    </location>
</feature>
<feature type="region of interest" description="Disordered" evidence="1">
    <location>
        <begin position="1"/>
        <end position="28"/>
    </location>
</feature>
<comment type="caution">
    <text evidence="3">The sequence shown here is derived from an EMBL/GenBank/DDBJ whole genome shotgun (WGS) entry which is preliminary data.</text>
</comment>
<feature type="compositionally biased region" description="Basic residues" evidence="1">
    <location>
        <begin position="14"/>
        <end position="28"/>
    </location>
</feature>
<dbReference type="InterPro" id="IPR043151">
    <property type="entry name" value="BAH_sf"/>
</dbReference>
<evidence type="ECO:0000313" key="4">
    <source>
        <dbReference type="Proteomes" id="UP000310158"/>
    </source>
</evidence>
<keyword evidence="4" id="KW-1185">Reference proteome</keyword>
<reference evidence="3 4" key="1">
    <citation type="submission" date="2019-02" db="EMBL/GenBank/DDBJ databases">
        <title>Genome sequencing of the rare red list fungi Bondarzewia mesenterica.</title>
        <authorList>
            <person name="Buettner E."/>
            <person name="Kellner H."/>
        </authorList>
    </citation>
    <scope>NUCLEOTIDE SEQUENCE [LARGE SCALE GENOMIC DNA]</scope>
    <source>
        <strain evidence="3 4">DSM 108281</strain>
    </source>
</reference>
<dbReference type="PROSITE" id="PS51038">
    <property type="entry name" value="BAH"/>
    <property type="match status" value="1"/>
</dbReference>
<dbReference type="OrthoDB" id="10259622at2759"/>
<feature type="domain" description="BAH" evidence="2">
    <location>
        <begin position="104"/>
        <end position="260"/>
    </location>
</feature>
<accession>A0A4S4LKJ8</accession>
<name>A0A4S4LKJ8_9AGAM</name>
<dbReference type="InterPro" id="IPR001025">
    <property type="entry name" value="BAH_dom"/>
</dbReference>
<dbReference type="Gene3D" id="2.30.30.490">
    <property type="match status" value="1"/>
</dbReference>
<evidence type="ECO:0000313" key="3">
    <source>
        <dbReference type="EMBL" id="THH12569.1"/>
    </source>
</evidence>
<evidence type="ECO:0000259" key="2">
    <source>
        <dbReference type="PROSITE" id="PS51038"/>
    </source>
</evidence>
<gene>
    <name evidence="3" type="ORF">EW146_g7573</name>
</gene>
<dbReference type="EMBL" id="SGPL01000447">
    <property type="protein sequence ID" value="THH12569.1"/>
    <property type="molecule type" value="Genomic_DNA"/>
</dbReference>
<feature type="region of interest" description="Disordered" evidence="1">
    <location>
        <begin position="269"/>
        <end position="339"/>
    </location>
</feature>
<dbReference type="Proteomes" id="UP000310158">
    <property type="component" value="Unassembled WGS sequence"/>
</dbReference>
<feature type="compositionally biased region" description="Polar residues" evidence="1">
    <location>
        <begin position="269"/>
        <end position="280"/>
    </location>
</feature>
<proteinExistence type="predicted"/>
<sequence length="489" mass="55134">MMSRSPAVGLDRLRPRRPKTATNRSRRTRAGIQPTTFDARYFTLLESAIVMARKRPRWTKKKPSERKQRPAKSVTVFDHIPSHAEWAKLQKAPTMVVRGNGKKRVYEQGQDVLIYGGEDTSTSKDYETHKLWVGRIVEFAGRDDLSDPGISMVWAKVQWFYSGTDIAEEVENLCVIQFLPVLKPVSWTWPFHTISDATACGRFERMLSDVHDYVPYTSLKGHATMFMFDENELDPSHIGSNQFYTRRDYEHSSRRVIVSPPIPPPPTLFTSSCPARTTGNVHLREPLQPRRRQTHAPLPAPLLPKMVPPSLPLIPPPPPALPPHPRPRAQPPVLVPRQRRPLHLPQRPARRRHPLLPVQAAIPTTTTRPSRSPRSRAPLVRLAQRQIVRGGAPHGIVGNVKPVVEARRLVYISLKADSPETRADARLVLDTWSVGVDAQNVEGLLRLDCSVDGESASEKKRGKRKQVDWEDAGEDSYCPFVCPRCGGAI</sequence>
<evidence type="ECO:0000256" key="1">
    <source>
        <dbReference type="SAM" id="MobiDB-lite"/>
    </source>
</evidence>
<dbReference type="GO" id="GO:0003682">
    <property type="term" value="F:chromatin binding"/>
    <property type="evidence" value="ECO:0007669"/>
    <property type="project" value="InterPro"/>
</dbReference>
<dbReference type="AlphaFoldDB" id="A0A4S4LKJ8"/>
<protein>
    <recommendedName>
        <fullName evidence="2">BAH domain-containing protein</fullName>
    </recommendedName>
</protein>